<dbReference type="AlphaFoldDB" id="A0A0E9WVL5"/>
<reference evidence="1" key="2">
    <citation type="journal article" date="2015" name="Fish Shellfish Immunol.">
        <title>Early steps in the European eel (Anguilla anguilla)-Vibrio vulnificus interaction in the gills: Role of the RtxA13 toxin.</title>
        <authorList>
            <person name="Callol A."/>
            <person name="Pajuelo D."/>
            <person name="Ebbesson L."/>
            <person name="Teles M."/>
            <person name="MacKenzie S."/>
            <person name="Amaro C."/>
        </authorList>
    </citation>
    <scope>NUCLEOTIDE SEQUENCE</scope>
</reference>
<accession>A0A0E9WVL5</accession>
<sequence length="42" mass="4886">MIEHTARCRFSENKDITMGYTLQAASKDLHRFYGPCKLLMHA</sequence>
<proteinExistence type="predicted"/>
<name>A0A0E9WVL5_ANGAN</name>
<reference evidence="1" key="1">
    <citation type="submission" date="2014-11" db="EMBL/GenBank/DDBJ databases">
        <authorList>
            <person name="Amaro Gonzalez C."/>
        </authorList>
    </citation>
    <scope>NUCLEOTIDE SEQUENCE</scope>
</reference>
<evidence type="ECO:0000313" key="1">
    <source>
        <dbReference type="EMBL" id="JAH94449.1"/>
    </source>
</evidence>
<organism evidence="1">
    <name type="scientific">Anguilla anguilla</name>
    <name type="common">European freshwater eel</name>
    <name type="synonym">Muraena anguilla</name>
    <dbReference type="NCBI Taxonomy" id="7936"/>
    <lineage>
        <taxon>Eukaryota</taxon>
        <taxon>Metazoa</taxon>
        <taxon>Chordata</taxon>
        <taxon>Craniata</taxon>
        <taxon>Vertebrata</taxon>
        <taxon>Euteleostomi</taxon>
        <taxon>Actinopterygii</taxon>
        <taxon>Neopterygii</taxon>
        <taxon>Teleostei</taxon>
        <taxon>Anguilliformes</taxon>
        <taxon>Anguillidae</taxon>
        <taxon>Anguilla</taxon>
    </lineage>
</organism>
<dbReference type="EMBL" id="GBXM01014128">
    <property type="protein sequence ID" value="JAH94449.1"/>
    <property type="molecule type" value="Transcribed_RNA"/>
</dbReference>
<protein>
    <submittedName>
        <fullName evidence="1">Uncharacterized protein</fullName>
    </submittedName>
</protein>